<gene>
    <name evidence="2" type="ORF">CASFOL_018805</name>
</gene>
<dbReference type="PANTHER" id="PTHR34262:SF1">
    <property type="entry name" value="TRANSMEMBRANE PROTEIN 220"/>
    <property type="match status" value="1"/>
</dbReference>
<reference evidence="3" key="1">
    <citation type="journal article" date="2024" name="IScience">
        <title>Strigolactones Initiate the Formation of Haustorium-like Structures in Castilleja.</title>
        <authorList>
            <person name="Buerger M."/>
            <person name="Peterson D."/>
            <person name="Chory J."/>
        </authorList>
    </citation>
    <scope>NUCLEOTIDE SEQUENCE [LARGE SCALE GENOMIC DNA]</scope>
</reference>
<feature type="transmembrane region" description="Helical" evidence="1">
    <location>
        <begin position="38"/>
        <end position="56"/>
    </location>
</feature>
<evidence type="ECO:0000313" key="2">
    <source>
        <dbReference type="EMBL" id="KAL3636506.1"/>
    </source>
</evidence>
<evidence type="ECO:0000313" key="3">
    <source>
        <dbReference type="Proteomes" id="UP001632038"/>
    </source>
</evidence>
<dbReference type="PANTHER" id="PTHR34262">
    <property type="entry name" value="TRANSMEMBRANE PROTEIN 220"/>
    <property type="match status" value="1"/>
</dbReference>
<accession>A0ABD3D697</accession>
<organism evidence="2 3">
    <name type="scientific">Castilleja foliolosa</name>
    <dbReference type="NCBI Taxonomy" id="1961234"/>
    <lineage>
        <taxon>Eukaryota</taxon>
        <taxon>Viridiplantae</taxon>
        <taxon>Streptophyta</taxon>
        <taxon>Embryophyta</taxon>
        <taxon>Tracheophyta</taxon>
        <taxon>Spermatophyta</taxon>
        <taxon>Magnoliopsida</taxon>
        <taxon>eudicotyledons</taxon>
        <taxon>Gunneridae</taxon>
        <taxon>Pentapetalae</taxon>
        <taxon>asterids</taxon>
        <taxon>lamiids</taxon>
        <taxon>Lamiales</taxon>
        <taxon>Orobanchaceae</taxon>
        <taxon>Pedicularideae</taxon>
        <taxon>Castillejinae</taxon>
        <taxon>Castilleja</taxon>
    </lineage>
</organism>
<dbReference type="InterPro" id="IPR029377">
    <property type="entry name" value="TMEM220"/>
</dbReference>
<sequence length="160" mass="18125">MSATSKNPFIGVGICNLSMAFLFGLSACFQFNDSDWYFWIPLYTTAFIVNLVKWAKKPNSRMRKMAKFAMWLGFFLFIKVSIEDLAVGRTVAGLWSLNMRGRVVRERLGSGLVISSMFLLLRNSNTSPAQITKYGAPILVGVAYGLSFLFFAFQHQEMNY</sequence>
<feature type="transmembrane region" description="Helical" evidence="1">
    <location>
        <begin position="134"/>
        <end position="153"/>
    </location>
</feature>
<dbReference type="PROSITE" id="PS51257">
    <property type="entry name" value="PROKAR_LIPOPROTEIN"/>
    <property type="match status" value="1"/>
</dbReference>
<dbReference type="Proteomes" id="UP001632038">
    <property type="component" value="Unassembled WGS sequence"/>
</dbReference>
<keyword evidence="3" id="KW-1185">Reference proteome</keyword>
<comment type="caution">
    <text evidence="2">The sequence shown here is derived from an EMBL/GenBank/DDBJ whole genome shotgun (WGS) entry which is preliminary data.</text>
</comment>
<protein>
    <recommendedName>
        <fullName evidence="4">Transmembrane protein</fullName>
    </recommendedName>
</protein>
<keyword evidence="1" id="KW-1133">Transmembrane helix</keyword>
<feature type="transmembrane region" description="Helical" evidence="1">
    <location>
        <begin position="68"/>
        <end position="87"/>
    </location>
</feature>
<dbReference type="Pfam" id="PF15071">
    <property type="entry name" value="TMEM220"/>
    <property type="match status" value="1"/>
</dbReference>
<keyword evidence="1" id="KW-0472">Membrane</keyword>
<name>A0ABD3D697_9LAMI</name>
<proteinExistence type="predicted"/>
<dbReference type="AlphaFoldDB" id="A0ABD3D697"/>
<keyword evidence="1" id="KW-0812">Transmembrane</keyword>
<evidence type="ECO:0000256" key="1">
    <source>
        <dbReference type="SAM" id="Phobius"/>
    </source>
</evidence>
<dbReference type="EMBL" id="JAVIJP010000026">
    <property type="protein sequence ID" value="KAL3636506.1"/>
    <property type="molecule type" value="Genomic_DNA"/>
</dbReference>
<feature type="transmembrane region" description="Helical" evidence="1">
    <location>
        <begin position="9"/>
        <end position="32"/>
    </location>
</feature>
<evidence type="ECO:0008006" key="4">
    <source>
        <dbReference type="Google" id="ProtNLM"/>
    </source>
</evidence>